<feature type="region of interest" description="Disordered" evidence="1">
    <location>
        <begin position="94"/>
        <end position="114"/>
    </location>
</feature>
<evidence type="ECO:0000313" key="4">
    <source>
        <dbReference type="Proteomes" id="UP001105220"/>
    </source>
</evidence>
<sequence length="114" mass="12451">MHITILSALFLIVSAVSANIVPKDPSEVMHFEKTNESELGGSCEYDGLRGICTEMEKCAKFKQNSSSSSTKAANDPCANVRKTMVVCCINTADRKRPRVDSSTEEMSTDTIENV</sequence>
<organism evidence="3 4">
    <name type="scientific">Anopheles coluzzii</name>
    <name type="common">African malaria mosquito</name>
    <dbReference type="NCBI Taxonomy" id="1518534"/>
    <lineage>
        <taxon>Eukaryota</taxon>
        <taxon>Metazoa</taxon>
        <taxon>Ecdysozoa</taxon>
        <taxon>Arthropoda</taxon>
        <taxon>Hexapoda</taxon>
        <taxon>Insecta</taxon>
        <taxon>Pterygota</taxon>
        <taxon>Neoptera</taxon>
        <taxon>Endopterygota</taxon>
        <taxon>Diptera</taxon>
        <taxon>Nematocera</taxon>
        <taxon>Culicoidea</taxon>
        <taxon>Culicidae</taxon>
        <taxon>Anophelinae</taxon>
        <taxon>Anopheles</taxon>
    </lineage>
</organism>
<dbReference type="Proteomes" id="UP001105220">
    <property type="component" value="Unplaced"/>
</dbReference>
<evidence type="ECO:0000256" key="1">
    <source>
        <dbReference type="SAM" id="MobiDB-lite"/>
    </source>
</evidence>
<dbReference type="VEuPathDB" id="VectorBase:ACON012966"/>
<evidence type="ECO:0000256" key="2">
    <source>
        <dbReference type="SAM" id="SignalP"/>
    </source>
</evidence>
<reference evidence="3" key="2">
    <citation type="submission" date="2020-05" db="UniProtKB">
        <authorList>
            <consortium name="EnsemblMetazoa"/>
        </authorList>
    </citation>
    <scope>IDENTIFICATION</scope>
    <source>
        <strain evidence="3">Ngousso</strain>
    </source>
</reference>
<dbReference type="AlphaFoldDB" id="A0A6E8W7I8"/>
<keyword evidence="2" id="KW-0732">Signal</keyword>
<feature type="signal peptide" evidence="2">
    <location>
        <begin position="1"/>
        <end position="18"/>
    </location>
</feature>
<name>A0A6E8W7I8_ANOCL</name>
<dbReference type="EnsemblMetazoa" id="ACON012966-RA">
    <property type="protein sequence ID" value="ACON012966-PA"/>
    <property type="gene ID" value="ACON012966"/>
</dbReference>
<protein>
    <submittedName>
        <fullName evidence="3">PPAF-2-like Clip domain-containing protein</fullName>
    </submittedName>
</protein>
<keyword evidence="4" id="KW-1185">Reference proteome</keyword>
<feature type="chain" id="PRO_5026175836" evidence="2">
    <location>
        <begin position="19"/>
        <end position="114"/>
    </location>
</feature>
<evidence type="ECO:0000313" key="3">
    <source>
        <dbReference type="EnsemblMetazoa" id="ACON012966-PA"/>
    </source>
</evidence>
<accession>A0A6E8W7I8</accession>
<proteinExistence type="predicted"/>
<reference key="1">
    <citation type="journal article" date="2019" name="Genes (Basel)">
        <title>A High-Quality De novo Genome Assembly from a Single Mosquito Using PacBio Sequencing.</title>
        <authorList>
            <person name="Kingan S.B."/>
            <person name="Heaton H."/>
            <person name="Cudini J."/>
            <person name="Lambert C.C."/>
            <person name="Baybayan P."/>
            <person name="Galvin B.D."/>
            <person name="Durbin R."/>
            <person name="Korlach J."/>
            <person name="Lawniczak M.K.N."/>
        </authorList>
    </citation>
    <scope>NUCLEOTIDE SEQUENCE [LARGE SCALE GENOMIC DNA]</scope>
    <source>
        <strain>Mali-NIH</strain>
    </source>
</reference>